<feature type="transmembrane region" description="Helical" evidence="1">
    <location>
        <begin position="320"/>
        <end position="339"/>
    </location>
</feature>
<accession>A0AAU7JVV0</accession>
<name>A0AAU7JVV0_9MICO</name>
<feature type="transmembrane region" description="Helical" evidence="1">
    <location>
        <begin position="399"/>
        <end position="419"/>
    </location>
</feature>
<gene>
    <name evidence="2" type="ORF">ABEG17_03335</name>
</gene>
<evidence type="ECO:0000256" key="1">
    <source>
        <dbReference type="SAM" id="Phobius"/>
    </source>
</evidence>
<evidence type="ECO:0008006" key="3">
    <source>
        <dbReference type="Google" id="ProtNLM"/>
    </source>
</evidence>
<feature type="transmembrane region" description="Helical" evidence="1">
    <location>
        <begin position="235"/>
        <end position="255"/>
    </location>
</feature>
<feature type="transmembrane region" description="Helical" evidence="1">
    <location>
        <begin position="132"/>
        <end position="154"/>
    </location>
</feature>
<feature type="transmembrane region" description="Helical" evidence="1">
    <location>
        <begin position="212"/>
        <end position="228"/>
    </location>
</feature>
<keyword evidence="1" id="KW-0812">Transmembrane</keyword>
<feature type="transmembrane region" description="Helical" evidence="1">
    <location>
        <begin position="160"/>
        <end position="179"/>
    </location>
</feature>
<feature type="transmembrane region" description="Helical" evidence="1">
    <location>
        <begin position="26"/>
        <end position="44"/>
    </location>
</feature>
<feature type="transmembrane region" description="Helical" evidence="1">
    <location>
        <begin position="355"/>
        <end position="379"/>
    </location>
</feature>
<proteinExistence type="predicted"/>
<dbReference type="AlphaFoldDB" id="A0AAU7JVV0"/>
<dbReference type="EMBL" id="CP157483">
    <property type="protein sequence ID" value="XBO44380.1"/>
    <property type="molecule type" value="Genomic_DNA"/>
</dbReference>
<organism evidence="2">
    <name type="scientific">Pedococcus sp. KACC 23699</name>
    <dbReference type="NCBI Taxonomy" id="3149228"/>
    <lineage>
        <taxon>Bacteria</taxon>
        <taxon>Bacillati</taxon>
        <taxon>Actinomycetota</taxon>
        <taxon>Actinomycetes</taxon>
        <taxon>Micrococcales</taxon>
        <taxon>Intrasporangiaceae</taxon>
        <taxon>Pedococcus</taxon>
    </lineage>
</organism>
<keyword evidence="1" id="KW-1133">Transmembrane helix</keyword>
<feature type="transmembrane region" description="Helical" evidence="1">
    <location>
        <begin position="100"/>
        <end position="120"/>
    </location>
</feature>
<sequence>MSATPALLDDREAPATRSVRPAQLRVAGLAADAALVVGCVLWATRLSAGMDVSWDLIAYHHYYSWLFSEGLMHLADPEPYVNRYQNPLAQLPWYLLDRSLSPRVSSGAVAALAAGNLLLVRRITAAVVPDRVAPTGRTILGVTAAMVAATGAVFSMELGMSAGDVVVSLPMLAAVLLLVRSSRSATATRQLWLLAAAGALGGASVGMKLTMAGYLVALGLAALVVSVGRRRVGPVLATAAGGVVGLAVSSGWWFVQMWRLTGSPVFPFYNTVFHSPWFGDFDVRDTRFGAHGVIDALTYPWLMAEGTTRVLDVPMRDPRWAVLTALLLLAGVVAGALFLRGGRRREDGGSAEARLSFWVFMLAGGLLWLFQFGIARYAVTNELLTGTAFVLALGAVLRRAVLTAGVALALSLAMAPFNVGHFHHVPFKRDRFMVQAGPLDAVPSDSVVVAVNSSAPSGFLLEHLRPGTRRHVYQDWFAGSGLLRDLRSQQLATAPHVYLVLGPSWPNQPAVRKRLQANLGLVVDDARCQPVHSTLPVRHLCPARYVGASGQ</sequence>
<dbReference type="RefSeq" id="WP_406831867.1">
    <property type="nucleotide sequence ID" value="NZ_CP157483.1"/>
</dbReference>
<protein>
    <recommendedName>
        <fullName evidence="3">DUF2029 domain-containing protein</fullName>
    </recommendedName>
</protein>
<keyword evidence="1" id="KW-0472">Membrane</keyword>
<feature type="transmembrane region" description="Helical" evidence="1">
    <location>
        <begin position="191"/>
        <end position="206"/>
    </location>
</feature>
<reference evidence="2" key="1">
    <citation type="submission" date="2024-05" db="EMBL/GenBank/DDBJ databases">
        <authorList>
            <person name="Kim S."/>
            <person name="Heo J."/>
            <person name="Choi H."/>
            <person name="Choi Y."/>
            <person name="Kwon S.-W."/>
            <person name="Kim Y."/>
        </authorList>
    </citation>
    <scope>NUCLEOTIDE SEQUENCE</scope>
    <source>
        <strain evidence="2">KACC 23699</strain>
    </source>
</reference>
<evidence type="ECO:0000313" key="2">
    <source>
        <dbReference type="EMBL" id="XBO44380.1"/>
    </source>
</evidence>